<evidence type="ECO:0000313" key="4">
    <source>
        <dbReference type="Proteomes" id="UP000432196"/>
    </source>
</evidence>
<dbReference type="EMBL" id="WDWU01000006">
    <property type="protein sequence ID" value="KAB7057235.1"/>
    <property type="molecule type" value="Genomic_DNA"/>
</dbReference>
<organism evidence="3 4">
    <name type="scientific">Bifidobacterium longum</name>
    <dbReference type="NCBI Taxonomy" id="216816"/>
    <lineage>
        <taxon>Bacteria</taxon>
        <taxon>Bacillati</taxon>
        <taxon>Actinomycetota</taxon>
        <taxon>Actinomycetes</taxon>
        <taxon>Bifidobacteriales</taxon>
        <taxon>Bifidobacteriaceae</taxon>
        <taxon>Bifidobacterium</taxon>
    </lineage>
</organism>
<feature type="region of interest" description="Disordered" evidence="1">
    <location>
        <begin position="1"/>
        <end position="20"/>
    </location>
</feature>
<accession>A0A6A2T4B2</accession>
<evidence type="ECO:0000313" key="3">
    <source>
        <dbReference type="EMBL" id="KAB7072091.1"/>
    </source>
</evidence>
<evidence type="ECO:0000256" key="1">
    <source>
        <dbReference type="SAM" id="MobiDB-lite"/>
    </source>
</evidence>
<reference evidence="4 5" key="1">
    <citation type="journal article" date="2019" name="Nat. Med.">
        <title>A library of human gut bacterial isolates paired with longitudinal multiomics data enables mechanistic microbiome research.</title>
        <authorList>
            <person name="Poyet M."/>
            <person name="Groussin M."/>
            <person name="Gibbons S.M."/>
            <person name="Avila-Pacheco J."/>
            <person name="Jiang X."/>
            <person name="Kearney S.M."/>
            <person name="Perrotta A.R."/>
            <person name="Berdy B."/>
            <person name="Zhao S."/>
            <person name="Lieberman T.D."/>
            <person name="Swanson P.K."/>
            <person name="Smith M."/>
            <person name="Roesemann S."/>
            <person name="Alexander J.E."/>
            <person name="Rich S.A."/>
            <person name="Livny J."/>
            <person name="Vlamakis H."/>
            <person name="Clish C."/>
            <person name="Bullock K."/>
            <person name="Deik A."/>
            <person name="Scott J."/>
            <person name="Pierce K.A."/>
            <person name="Xavier R.J."/>
            <person name="Alm E.J."/>
        </authorList>
    </citation>
    <scope>NUCLEOTIDE SEQUENCE [LARGE SCALE GENOMIC DNA]</scope>
    <source>
        <strain evidence="3 4">BIOML-A201</strain>
        <strain evidence="2 5">BIOML-A210</strain>
    </source>
</reference>
<comment type="caution">
    <text evidence="3">The sequence shown here is derived from an EMBL/GenBank/DDBJ whole genome shotgun (WGS) entry which is preliminary data.</text>
</comment>
<sequence length="84" mass="8672">MNKVKPPLAANSTAKIPTPSTATPVLVRLPLLSFCLPSVTPGCWEPGLLAVLELGHLLGDLFFGGVGIVVHSLGSVNDSLELSP</sequence>
<name>A0A6A2T4B2_BIFLN</name>
<gene>
    <name evidence="3" type="ORF">GBI83_07730</name>
    <name evidence="2" type="ORF">GBI87_05515</name>
</gene>
<dbReference type="Proteomes" id="UP000432196">
    <property type="component" value="Unassembled WGS sequence"/>
</dbReference>
<proteinExistence type="predicted"/>
<dbReference type="AlphaFoldDB" id="A0A6A2T4B2"/>
<dbReference type="EMBL" id="WDWL01000010">
    <property type="protein sequence ID" value="KAB7072091.1"/>
    <property type="molecule type" value="Genomic_DNA"/>
</dbReference>
<feature type="compositionally biased region" description="Polar residues" evidence="1">
    <location>
        <begin position="10"/>
        <end position="20"/>
    </location>
</feature>
<evidence type="ECO:0000313" key="5">
    <source>
        <dbReference type="Proteomes" id="UP000467387"/>
    </source>
</evidence>
<dbReference type="Proteomes" id="UP000467387">
    <property type="component" value="Unassembled WGS sequence"/>
</dbReference>
<evidence type="ECO:0000313" key="2">
    <source>
        <dbReference type="EMBL" id="KAB7057235.1"/>
    </source>
</evidence>
<protein>
    <submittedName>
        <fullName evidence="3">Uncharacterized protein</fullName>
    </submittedName>
</protein>